<evidence type="ECO:0000313" key="1">
    <source>
        <dbReference type="Ensembl" id="ENSMMUP00000069557.1"/>
    </source>
</evidence>
<organism evidence="1 2">
    <name type="scientific">Macaca mulatta</name>
    <name type="common">Rhesus macaque</name>
    <dbReference type="NCBI Taxonomy" id="9544"/>
    <lineage>
        <taxon>Eukaryota</taxon>
        <taxon>Metazoa</taxon>
        <taxon>Chordata</taxon>
        <taxon>Craniata</taxon>
        <taxon>Vertebrata</taxon>
        <taxon>Euteleostomi</taxon>
        <taxon>Mammalia</taxon>
        <taxon>Eutheria</taxon>
        <taxon>Euarchontoglires</taxon>
        <taxon>Primates</taxon>
        <taxon>Haplorrhini</taxon>
        <taxon>Catarrhini</taxon>
        <taxon>Cercopithecidae</taxon>
        <taxon>Cercopithecinae</taxon>
        <taxon>Macaca</taxon>
    </lineage>
</organism>
<dbReference type="InParanoid" id="A0A5F7ZY37"/>
<dbReference type="AlphaFoldDB" id="A0A5F7ZY37"/>
<dbReference type="PANTHER" id="PTHR12138">
    <property type="entry name" value="PRIMATE-EXPANDED PROTEIN FAMILY"/>
    <property type="match status" value="1"/>
</dbReference>
<protein>
    <submittedName>
        <fullName evidence="1">Uncharacterized protein</fullName>
    </submittedName>
</protein>
<reference evidence="1" key="2">
    <citation type="submission" date="2019-01" db="EMBL/GenBank/DDBJ databases">
        <authorList>
            <person name="Graves T."/>
            <person name="Eichler E.E."/>
            <person name="Wilson R.K."/>
        </authorList>
    </citation>
    <scope>NUCLEOTIDE SEQUENCE [LARGE SCALE GENOMIC DNA]</scope>
    <source>
        <strain evidence="1">17573</strain>
    </source>
</reference>
<dbReference type="PANTHER" id="PTHR12138:SF135">
    <property type="entry name" value="SAM DOMAIN-CONTAINING PROTEIN"/>
    <property type="match status" value="1"/>
</dbReference>
<dbReference type="VEuPathDB" id="HostDB:ENSMMUG00000056491"/>
<dbReference type="GeneTree" id="ENSGT01150000286943"/>
<reference evidence="1" key="4">
    <citation type="submission" date="2025-09" db="UniProtKB">
        <authorList>
            <consortium name="Ensembl"/>
        </authorList>
    </citation>
    <scope>IDENTIFICATION</scope>
    <source>
        <strain evidence="1">17573</strain>
    </source>
</reference>
<reference evidence="2" key="1">
    <citation type="journal article" date="2007" name="Science">
        <title>Evolutionary and biomedical insights from the rhesus macaque genome.</title>
        <authorList>
            <person name="Gibbs R.A."/>
            <person name="Rogers J."/>
            <person name="Katze M.G."/>
            <person name="Bumgarner R."/>
            <person name="Weinstock G.M."/>
            <person name="Mardis E.R."/>
            <person name="Remington K.A."/>
            <person name="Strausberg R.L."/>
            <person name="Venter J.C."/>
            <person name="Wilson R.K."/>
            <person name="Batzer M.A."/>
            <person name="Bustamante C.D."/>
            <person name="Eichler E.E."/>
            <person name="Hahn M.W."/>
            <person name="Hardison R.C."/>
            <person name="Makova K.D."/>
            <person name="Miller W."/>
            <person name="Milosavljevic A."/>
            <person name="Palermo R.E."/>
            <person name="Siepel A."/>
            <person name="Sikela J.M."/>
            <person name="Attaway T."/>
            <person name="Bell S."/>
            <person name="Bernard K.E."/>
            <person name="Buhay C.J."/>
            <person name="Chandrabose M.N."/>
            <person name="Dao M."/>
            <person name="Davis C."/>
            <person name="Delehaunty K.D."/>
            <person name="Ding Y."/>
            <person name="Dinh H.H."/>
            <person name="Dugan-Rocha S."/>
            <person name="Fulton L.A."/>
            <person name="Gabisi R.A."/>
            <person name="Garner T.T."/>
            <person name="Godfrey J."/>
            <person name="Hawes A.C."/>
            <person name="Hernandez J."/>
            <person name="Hines S."/>
            <person name="Holder M."/>
            <person name="Hume J."/>
            <person name="Jhangiani S.N."/>
            <person name="Joshi V."/>
            <person name="Khan Z.M."/>
            <person name="Kirkness E.F."/>
            <person name="Cree A."/>
            <person name="Fowler R.G."/>
            <person name="Lee S."/>
            <person name="Lewis L.R."/>
            <person name="Li Z."/>
            <person name="Liu Y.-S."/>
            <person name="Moore S.M."/>
            <person name="Muzny D."/>
            <person name="Nazareth L.V."/>
            <person name="Ngo D.N."/>
            <person name="Okwuonu G.O."/>
            <person name="Pai G."/>
            <person name="Parker D."/>
            <person name="Paul H.A."/>
            <person name="Pfannkoch C."/>
            <person name="Pohl C.S."/>
            <person name="Rogers Y.-H.C."/>
            <person name="Ruiz S.J."/>
            <person name="Sabo A."/>
            <person name="Santibanez J."/>
            <person name="Schneider B.W."/>
            <person name="Smith S.M."/>
            <person name="Sodergren E."/>
            <person name="Svatek A.F."/>
            <person name="Utterback T.R."/>
            <person name="Vattathil S."/>
            <person name="Warren W."/>
            <person name="White C.S."/>
            <person name="Chinwalla A.T."/>
            <person name="Feng Y."/>
            <person name="Halpern A.L."/>
            <person name="Hillier L.W."/>
            <person name="Huang X."/>
            <person name="Minx P."/>
            <person name="Nelson J.O."/>
            <person name="Pepin K.H."/>
            <person name="Qin X."/>
            <person name="Sutton G.G."/>
            <person name="Venter E."/>
            <person name="Walenz B.P."/>
            <person name="Wallis J.W."/>
            <person name="Worley K.C."/>
            <person name="Yang S.-P."/>
            <person name="Jones S.M."/>
            <person name="Marra M.A."/>
            <person name="Rocchi M."/>
            <person name="Schein J.E."/>
            <person name="Baertsch R."/>
            <person name="Clarke L."/>
            <person name="Csuros M."/>
            <person name="Glasscock J."/>
            <person name="Harris R.A."/>
            <person name="Havlak P."/>
            <person name="Jackson A.R."/>
            <person name="Jiang H."/>
            <person name="Liu Y."/>
            <person name="Messina D.N."/>
            <person name="Shen Y."/>
            <person name="Song H.X.-Z."/>
            <person name="Wylie T."/>
            <person name="Zhang L."/>
            <person name="Birney E."/>
            <person name="Han K."/>
            <person name="Konkel M.K."/>
            <person name="Lee J."/>
            <person name="Smit A.F.A."/>
            <person name="Ullmer B."/>
            <person name="Wang H."/>
            <person name="Xing J."/>
            <person name="Burhans R."/>
            <person name="Cheng Z."/>
            <person name="Karro J.E."/>
            <person name="Ma J."/>
            <person name="Raney B."/>
            <person name="She X."/>
            <person name="Cox M.J."/>
            <person name="Demuth J.P."/>
            <person name="Dumas L.J."/>
            <person name="Han S.-G."/>
            <person name="Hopkins J."/>
            <person name="Karimpour-Fard A."/>
            <person name="Kim Y.H."/>
            <person name="Pollack J.R."/>
            <person name="Vinar T."/>
            <person name="Addo-Quaye C."/>
            <person name="Degenhardt J."/>
            <person name="Denby A."/>
            <person name="Hubisz M.J."/>
            <person name="Indap A."/>
            <person name="Kosiol C."/>
            <person name="Lahn B.T."/>
            <person name="Lawson H.A."/>
            <person name="Marklein A."/>
            <person name="Nielsen R."/>
            <person name="Vallender E.J."/>
            <person name="Clark A.G."/>
            <person name="Ferguson B."/>
            <person name="Hernandez R.D."/>
            <person name="Hirani K."/>
            <person name="Kehrer-Sawatzki H."/>
            <person name="Kolb J."/>
            <person name="Patil S."/>
            <person name="Pu L.-L."/>
            <person name="Ren Y."/>
            <person name="Smith D.G."/>
            <person name="Wheeler D.A."/>
            <person name="Schenck I."/>
            <person name="Ball E.V."/>
            <person name="Chen R."/>
            <person name="Cooper D.N."/>
            <person name="Giardine B."/>
            <person name="Hsu F."/>
            <person name="Kent W.J."/>
            <person name="Lesk A."/>
            <person name="Nelson D.L."/>
            <person name="O'brien W.E."/>
            <person name="Pruefer K."/>
            <person name="Stenson P.D."/>
            <person name="Wallace J.C."/>
            <person name="Ke H."/>
            <person name="Liu X.-M."/>
            <person name="Wang P."/>
            <person name="Xiang A.P."/>
            <person name="Yang F."/>
            <person name="Barber G.P."/>
            <person name="Haussler D."/>
            <person name="Karolchik D."/>
            <person name="Kern A.D."/>
            <person name="Kuhn R.M."/>
            <person name="Smith K.E."/>
            <person name="Zwieg A.S."/>
        </authorList>
    </citation>
    <scope>NUCLEOTIDE SEQUENCE [LARGE SCALE GENOMIC DNA]</scope>
    <source>
        <strain evidence="2">17573</strain>
    </source>
</reference>
<dbReference type="Ensembl" id="ENSMMUT00000090929.1">
    <property type="protein sequence ID" value="ENSMMUP00000069557.1"/>
    <property type="gene ID" value="ENSMMUG00000056491.1"/>
</dbReference>
<evidence type="ECO:0000313" key="2">
    <source>
        <dbReference type="Proteomes" id="UP000006718"/>
    </source>
</evidence>
<dbReference type="Bgee" id="ENSMMUG00000056491">
    <property type="expression patterns" value="Expressed in liver and 18 other cell types or tissues"/>
</dbReference>
<reference evidence="1" key="3">
    <citation type="submission" date="2025-08" db="UniProtKB">
        <authorList>
            <consortium name="Ensembl"/>
        </authorList>
    </citation>
    <scope>IDENTIFICATION</scope>
    <source>
        <strain evidence="1">17573</strain>
    </source>
</reference>
<keyword evidence="2" id="KW-1185">Reference proteome</keyword>
<dbReference type="OMA" id="ARYNLCI"/>
<dbReference type="Proteomes" id="UP000006718">
    <property type="component" value="Chromosome 9"/>
</dbReference>
<name>A0A5F7ZY37_MACMU</name>
<dbReference type="PRINTS" id="PR02045">
    <property type="entry name" value="F138DOMAIN"/>
</dbReference>
<proteinExistence type="predicted"/>
<accession>A0A5F7ZY37</accession>
<sequence length="145" mass="15922">MLKLLSLRYSIIAAQQKLRLFPLPLFPLLFSKSNIITLERFIYLFIRQSLPLSPRLEKRNDVILAHCNLCLLGSSDSCASASQVAGVTGMCHHAQLIFVILVEMGFCHVGQTSLELLALSNLSALASQSAGIIGMSHHTQPCFVL</sequence>